<dbReference type="AlphaFoldDB" id="A0A5N7JSJ5"/>
<name>A0A5N7JSJ5_9PSED</name>
<dbReference type="EMBL" id="VUBA01000055">
    <property type="protein sequence ID" value="MPQ84372.1"/>
    <property type="molecule type" value="Genomic_DNA"/>
</dbReference>
<organism evidence="1 2">
    <name type="scientific">Pseudomonas kitaguniensis</name>
    <dbReference type="NCBI Taxonomy" id="2607908"/>
    <lineage>
        <taxon>Bacteria</taxon>
        <taxon>Pseudomonadati</taxon>
        <taxon>Pseudomonadota</taxon>
        <taxon>Gammaproteobacteria</taxon>
        <taxon>Pseudomonadales</taxon>
        <taxon>Pseudomonadaceae</taxon>
        <taxon>Pseudomonas</taxon>
    </lineage>
</organism>
<reference evidence="1 2" key="1">
    <citation type="submission" date="2019-09" db="EMBL/GenBank/DDBJ databases">
        <title>The draft genomes of Allium pathogen Pseudomonas sp.</title>
        <authorList>
            <person name="Fujikawa T."/>
            <person name="Sawada H."/>
        </authorList>
    </citation>
    <scope>NUCLEOTIDE SEQUENCE [LARGE SCALE GENOMIC DNA]</scope>
    <source>
        <strain evidence="1 2">MAFF 730085</strain>
    </source>
</reference>
<dbReference type="Proteomes" id="UP000325438">
    <property type="component" value="Unassembled WGS sequence"/>
</dbReference>
<gene>
    <name evidence="1" type="ORF">F0170_10455</name>
</gene>
<comment type="caution">
    <text evidence="1">The sequence shown here is derived from an EMBL/GenBank/DDBJ whole genome shotgun (WGS) entry which is preliminary data.</text>
</comment>
<evidence type="ECO:0000313" key="1">
    <source>
        <dbReference type="EMBL" id="MPQ84372.1"/>
    </source>
</evidence>
<sequence length="135" mass="15492">MDKLYPLLFPISIEAYRLAELNPYQGQVFSTYLLLKLPGENVELTDGMIHFIGQEVWGDTLGYRSDKIRNVEWTGKDCARHSGTRVPVPAGITPYRRVYHEDGAIDLRRIDGDLIYSPREGLTLPLVKIMERAWI</sequence>
<proteinExistence type="predicted"/>
<accession>A0A5N7JSJ5</accession>
<dbReference type="RefSeq" id="WP_152749297.1">
    <property type="nucleotide sequence ID" value="NZ_VUBA01000055.1"/>
</dbReference>
<protein>
    <submittedName>
        <fullName evidence="1">Uncharacterized protein</fullName>
    </submittedName>
</protein>
<evidence type="ECO:0000313" key="2">
    <source>
        <dbReference type="Proteomes" id="UP000325438"/>
    </source>
</evidence>